<keyword evidence="3" id="KW-0233">DNA recombination</keyword>
<dbReference type="Proteomes" id="UP000789570">
    <property type="component" value="Unassembled WGS sequence"/>
</dbReference>
<dbReference type="InterPro" id="IPR042525">
    <property type="entry name" value="Rad52_Rad59_Rad22_sf"/>
</dbReference>
<keyword evidence="2" id="KW-0227">DNA damage</keyword>
<evidence type="ECO:0000313" key="6">
    <source>
        <dbReference type="EMBL" id="CAG8639208.1"/>
    </source>
</evidence>
<proteinExistence type="inferred from homology"/>
<dbReference type="InterPro" id="IPR041247">
    <property type="entry name" value="Rad52_fam"/>
</dbReference>
<gene>
    <name evidence="6" type="ORF">FCALED_LOCUS10476</name>
</gene>
<dbReference type="InterPro" id="IPR004585">
    <property type="entry name" value="DNA_recomb/repair_Rad52"/>
</dbReference>
<dbReference type="SUPFAM" id="SSF54768">
    <property type="entry name" value="dsRNA-binding domain-like"/>
    <property type="match status" value="1"/>
</dbReference>
<dbReference type="GO" id="GO:0005634">
    <property type="term" value="C:nucleus"/>
    <property type="evidence" value="ECO:0007669"/>
    <property type="project" value="InterPro"/>
</dbReference>
<dbReference type="GO" id="GO:0006312">
    <property type="term" value="P:mitotic recombination"/>
    <property type="evidence" value="ECO:0007669"/>
    <property type="project" value="TreeGrafter"/>
</dbReference>
<feature type="region of interest" description="Disordered" evidence="5">
    <location>
        <begin position="563"/>
        <end position="593"/>
    </location>
</feature>
<feature type="non-terminal residue" evidence="6">
    <location>
        <position position="593"/>
    </location>
</feature>
<protein>
    <submittedName>
        <fullName evidence="6">5398_t:CDS:1</fullName>
    </submittedName>
</protein>
<evidence type="ECO:0000256" key="1">
    <source>
        <dbReference type="ARBA" id="ARBA00006638"/>
    </source>
</evidence>
<evidence type="ECO:0000256" key="2">
    <source>
        <dbReference type="ARBA" id="ARBA00022763"/>
    </source>
</evidence>
<comment type="similarity">
    <text evidence="1">Belongs to the RAD52 family.</text>
</comment>
<name>A0A9N9DI43_9GLOM</name>
<accession>A0A9N9DI43</accession>
<dbReference type="AlphaFoldDB" id="A0A9N9DI43"/>
<reference evidence="6" key="1">
    <citation type="submission" date="2021-06" db="EMBL/GenBank/DDBJ databases">
        <authorList>
            <person name="Kallberg Y."/>
            <person name="Tangrot J."/>
            <person name="Rosling A."/>
        </authorList>
    </citation>
    <scope>NUCLEOTIDE SEQUENCE</scope>
    <source>
        <strain evidence="6">UK204</strain>
    </source>
</reference>
<dbReference type="GO" id="GO:0003697">
    <property type="term" value="F:single-stranded DNA binding"/>
    <property type="evidence" value="ECO:0007669"/>
    <property type="project" value="UniProtKB-ARBA"/>
</dbReference>
<dbReference type="EMBL" id="CAJVPQ010003873">
    <property type="protein sequence ID" value="CAG8639208.1"/>
    <property type="molecule type" value="Genomic_DNA"/>
</dbReference>
<comment type="caution">
    <text evidence="6">The sequence shown here is derived from an EMBL/GenBank/DDBJ whole genome shotgun (WGS) entry which is preliminary data.</text>
</comment>
<dbReference type="InterPro" id="IPR007232">
    <property type="entry name" value="Rad52_Rad59_Rad22"/>
</dbReference>
<dbReference type="OrthoDB" id="206565at2759"/>
<keyword evidence="7" id="KW-1185">Reference proteome</keyword>
<dbReference type="GO" id="GO:0045002">
    <property type="term" value="P:double-strand break repair via single-strand annealing"/>
    <property type="evidence" value="ECO:0007669"/>
    <property type="project" value="InterPro"/>
</dbReference>
<sequence>LVADVPKGSNVLGAISYSSCSLSDESSLTSVVPDVHDIKTSPLNSRDHNQFHGNSIEIESNLIQPNEGYRNQFMKEMEVRNAIWGAASYTLEEFEAIQANLTKQLGPEYVSSRPGPGGGGKVIYLEGWKAMNLANDIFGFNGWSSSIINITVDFVDCNQETGRFSIGVAVTCRVTLKDGTYHEDIGYGSCENMKSKAGAFEKAKKEAATDALKRALRMFGNVMGNCMYDKKYGQEIIKVKVPPVKFAVDNLYRKPEFASKETPISGPSMTINNTKSDENRYLDQRTDLKQREDYNIGKSTQSIDQKTVSNSAHQFQNSVNNDTVIKKVAENYSVKSTQNSDNFPLAPSRLTNPEDIEVQLSPSAIKAQYDALDSQYAHLFSEFDDLSPQIDSVFFIEHEDESDRFKDASVGQINNSPCPTRDTQSHQFSSLNQILQVEQNNLSSNKLEAKNKTYEHQEHQALQFDSVNDNHESNKRSFLKNNASFDSDSKWNTLSNERRDIQQIKTFQLVESSRKSQRIDNSNNFRNSDYDNFNNNEVSLGANTLGNSRQIAGIKRFADSMSSTGLSSGRIDSNNRSTLYGHTGQMTKKTRAV</sequence>
<dbReference type="NCBIfam" id="TIGR00607">
    <property type="entry name" value="rad52"/>
    <property type="match status" value="1"/>
</dbReference>
<dbReference type="GO" id="GO:0000730">
    <property type="term" value="P:DNA recombinase assembly"/>
    <property type="evidence" value="ECO:0007669"/>
    <property type="project" value="InterPro"/>
</dbReference>
<dbReference type="FunFam" id="3.30.390.80:FF:000001">
    <property type="entry name" value="DNA repair protein RAD52 homolog"/>
    <property type="match status" value="1"/>
</dbReference>
<dbReference type="PANTHER" id="PTHR12132">
    <property type="entry name" value="DNA REPAIR AND RECOMBINATION PROTEIN RAD52, RAD59"/>
    <property type="match status" value="1"/>
</dbReference>
<keyword evidence="4" id="KW-0234">DNA repair</keyword>
<evidence type="ECO:0000256" key="5">
    <source>
        <dbReference type="SAM" id="MobiDB-lite"/>
    </source>
</evidence>
<dbReference type="Gene3D" id="3.30.390.80">
    <property type="entry name" value="DNA repair protein Rad52/59/22"/>
    <property type="match status" value="1"/>
</dbReference>
<dbReference type="Pfam" id="PF04098">
    <property type="entry name" value="Rad52_Rad22"/>
    <property type="match status" value="1"/>
</dbReference>
<evidence type="ECO:0000256" key="3">
    <source>
        <dbReference type="ARBA" id="ARBA00023172"/>
    </source>
</evidence>
<organism evidence="6 7">
    <name type="scientific">Funneliformis caledonium</name>
    <dbReference type="NCBI Taxonomy" id="1117310"/>
    <lineage>
        <taxon>Eukaryota</taxon>
        <taxon>Fungi</taxon>
        <taxon>Fungi incertae sedis</taxon>
        <taxon>Mucoromycota</taxon>
        <taxon>Glomeromycotina</taxon>
        <taxon>Glomeromycetes</taxon>
        <taxon>Glomerales</taxon>
        <taxon>Glomeraceae</taxon>
        <taxon>Funneliformis</taxon>
    </lineage>
</organism>
<feature type="compositionally biased region" description="Polar residues" evidence="5">
    <location>
        <begin position="563"/>
        <end position="587"/>
    </location>
</feature>
<dbReference type="PANTHER" id="PTHR12132:SF1">
    <property type="entry name" value="DNA REPAIR PROTEIN RAD52 HOMOLOG"/>
    <property type="match status" value="1"/>
</dbReference>
<evidence type="ECO:0000313" key="7">
    <source>
        <dbReference type="Proteomes" id="UP000789570"/>
    </source>
</evidence>
<evidence type="ECO:0000256" key="4">
    <source>
        <dbReference type="ARBA" id="ARBA00023204"/>
    </source>
</evidence>